<organism evidence="6 7">
    <name type="scientific">Varroa destructor</name>
    <name type="common">Honeybee mite</name>
    <dbReference type="NCBI Taxonomy" id="109461"/>
    <lineage>
        <taxon>Eukaryota</taxon>
        <taxon>Metazoa</taxon>
        <taxon>Ecdysozoa</taxon>
        <taxon>Arthropoda</taxon>
        <taxon>Chelicerata</taxon>
        <taxon>Arachnida</taxon>
        <taxon>Acari</taxon>
        <taxon>Parasitiformes</taxon>
        <taxon>Mesostigmata</taxon>
        <taxon>Gamasina</taxon>
        <taxon>Dermanyssoidea</taxon>
        <taxon>Varroidae</taxon>
        <taxon>Varroa</taxon>
    </lineage>
</organism>
<dbReference type="InterPro" id="IPR033130">
    <property type="entry name" value="RNase_T2_His_AS_2"/>
</dbReference>
<dbReference type="PANTHER" id="PTHR11240">
    <property type="entry name" value="RIBONUCLEASE T2"/>
    <property type="match status" value="1"/>
</dbReference>
<feature type="active site" evidence="3">
    <location>
        <position position="169"/>
    </location>
</feature>
<evidence type="ECO:0000256" key="5">
    <source>
        <dbReference type="SAM" id="Phobius"/>
    </source>
</evidence>
<keyword evidence="5" id="KW-1133">Transmembrane helix</keyword>
<evidence type="ECO:0000313" key="6">
    <source>
        <dbReference type="EnsemblMetazoa" id="XP_022652183"/>
    </source>
</evidence>
<dbReference type="InParanoid" id="A0A7M7JHH0"/>
<feature type="active site" evidence="3">
    <location>
        <position position="173"/>
    </location>
</feature>
<keyword evidence="2" id="KW-1015">Disulfide bond</keyword>
<dbReference type="OMA" id="TESKNDH"/>
<dbReference type="AlphaFoldDB" id="A0A7M7JHH0"/>
<evidence type="ECO:0000256" key="3">
    <source>
        <dbReference type="PIRSR" id="PIRSR633697-1"/>
    </source>
</evidence>
<evidence type="ECO:0000256" key="1">
    <source>
        <dbReference type="ARBA" id="ARBA00007469"/>
    </source>
</evidence>
<dbReference type="Pfam" id="PF00445">
    <property type="entry name" value="Ribonuclease_T2"/>
    <property type="match status" value="1"/>
</dbReference>
<evidence type="ECO:0000256" key="4">
    <source>
        <dbReference type="RuleBase" id="RU004328"/>
    </source>
</evidence>
<dbReference type="GeneID" id="111246594"/>
<dbReference type="InterPro" id="IPR001568">
    <property type="entry name" value="RNase_T2-like"/>
</dbReference>
<proteinExistence type="inferred from homology"/>
<keyword evidence="5" id="KW-0472">Membrane</keyword>
<dbReference type="PROSITE" id="PS00531">
    <property type="entry name" value="RNASE_T2_2"/>
    <property type="match status" value="1"/>
</dbReference>
<dbReference type="Gene3D" id="3.90.730.10">
    <property type="entry name" value="Ribonuclease T2-like"/>
    <property type="match status" value="1"/>
</dbReference>
<protein>
    <submittedName>
        <fullName evidence="6">Uncharacterized protein</fullName>
    </submittedName>
</protein>
<reference evidence="6" key="1">
    <citation type="submission" date="2021-01" db="UniProtKB">
        <authorList>
            <consortium name="EnsemblMetazoa"/>
        </authorList>
    </citation>
    <scope>IDENTIFICATION</scope>
</reference>
<dbReference type="GO" id="GO:0033897">
    <property type="term" value="F:ribonuclease T2 activity"/>
    <property type="evidence" value="ECO:0007669"/>
    <property type="project" value="InterPro"/>
</dbReference>
<keyword evidence="7" id="KW-1185">Reference proteome</keyword>
<accession>A0A7M7JHH0</accession>
<dbReference type="SUPFAM" id="SSF55895">
    <property type="entry name" value="Ribonuclease Rh-like"/>
    <property type="match status" value="1"/>
</dbReference>
<dbReference type="PANTHER" id="PTHR11240:SF22">
    <property type="entry name" value="RIBONUCLEASE T2"/>
    <property type="match status" value="1"/>
</dbReference>
<dbReference type="KEGG" id="vde:111246594"/>
<dbReference type="CDD" id="cd01061">
    <property type="entry name" value="RNase_T2_euk"/>
    <property type="match status" value="1"/>
</dbReference>
<feature type="active site" evidence="3">
    <location>
        <position position="126"/>
    </location>
</feature>
<feature type="transmembrane region" description="Helical" evidence="5">
    <location>
        <begin position="45"/>
        <end position="63"/>
    </location>
</feature>
<dbReference type="GO" id="GO:0003723">
    <property type="term" value="F:RNA binding"/>
    <property type="evidence" value="ECO:0007669"/>
    <property type="project" value="InterPro"/>
</dbReference>
<sequence>MESVFSTSSLMFFALSTTIWLTYALLALGAVRLRGGGSGQNRAQHLRMLYFTSALAIQAALFAPSPLLARLRAGANHSASSANNSVRERQDLFVLALQWTPGVCYRGVDFRNRRCHNCLRNNWTIHGLWGMMSFCGEYETFSKLSLNVKLMQALWPSCGRPDEEFWEYEWRKHGTCFREISGVNSMTKYFNKTLYLTERANILNILAEQDIRPSSTYTVSVEAIEKALQKIHGASATVNCDNPRYGKSLLTEIHICFDGSFRPSNCRPVRQRCRSQVFYEEFPRSTDYYETTLYSRFVLNVRSQSADPSGSHRMHHP</sequence>
<dbReference type="InterPro" id="IPR033697">
    <property type="entry name" value="Ribonuclease_T2_eukaryotic"/>
</dbReference>
<dbReference type="RefSeq" id="XP_022652183.1">
    <property type="nucleotide sequence ID" value="XM_022796448.1"/>
</dbReference>
<name>A0A7M7JHH0_VARDE</name>
<feature type="transmembrane region" description="Helical" evidence="5">
    <location>
        <begin position="12"/>
        <end position="33"/>
    </location>
</feature>
<dbReference type="Proteomes" id="UP000594260">
    <property type="component" value="Unplaced"/>
</dbReference>
<evidence type="ECO:0000313" key="7">
    <source>
        <dbReference type="Proteomes" id="UP000594260"/>
    </source>
</evidence>
<evidence type="ECO:0000256" key="2">
    <source>
        <dbReference type="ARBA" id="ARBA00023157"/>
    </source>
</evidence>
<keyword evidence="5" id="KW-0812">Transmembrane</keyword>
<comment type="similarity">
    <text evidence="1 4">Belongs to the RNase T2 family.</text>
</comment>
<dbReference type="EnsemblMetazoa" id="XM_022796448">
    <property type="protein sequence ID" value="XP_022652183"/>
    <property type="gene ID" value="LOC111246594"/>
</dbReference>
<dbReference type="InterPro" id="IPR036430">
    <property type="entry name" value="RNase_T2-like_sf"/>
</dbReference>